<dbReference type="AlphaFoldDB" id="A0A7X5Y1I8"/>
<gene>
    <name evidence="2" type="ORF">GGR89_002061</name>
</gene>
<dbReference type="EMBL" id="JAATJB010000005">
    <property type="protein sequence ID" value="NJB97746.1"/>
    <property type="molecule type" value="Genomic_DNA"/>
</dbReference>
<proteinExistence type="predicted"/>
<evidence type="ECO:0000256" key="1">
    <source>
        <dbReference type="SAM" id="MobiDB-lite"/>
    </source>
</evidence>
<feature type="region of interest" description="Disordered" evidence="1">
    <location>
        <begin position="66"/>
        <end position="87"/>
    </location>
</feature>
<evidence type="ECO:0008006" key="4">
    <source>
        <dbReference type="Google" id="ProtNLM"/>
    </source>
</evidence>
<comment type="caution">
    <text evidence="2">The sequence shown here is derived from an EMBL/GenBank/DDBJ whole genome shotgun (WGS) entry which is preliminary data.</text>
</comment>
<evidence type="ECO:0000313" key="3">
    <source>
        <dbReference type="Proteomes" id="UP000531251"/>
    </source>
</evidence>
<keyword evidence="3" id="KW-1185">Reference proteome</keyword>
<organism evidence="2 3">
    <name type="scientific">Sphingomonas trueperi</name>
    <dbReference type="NCBI Taxonomy" id="53317"/>
    <lineage>
        <taxon>Bacteria</taxon>
        <taxon>Pseudomonadati</taxon>
        <taxon>Pseudomonadota</taxon>
        <taxon>Alphaproteobacteria</taxon>
        <taxon>Sphingomonadales</taxon>
        <taxon>Sphingomonadaceae</taxon>
        <taxon>Sphingomonas</taxon>
    </lineage>
</organism>
<evidence type="ECO:0000313" key="2">
    <source>
        <dbReference type="EMBL" id="NJB97746.1"/>
    </source>
</evidence>
<accession>A0A7X5Y1I8</accession>
<name>A0A7X5Y1I8_9SPHN</name>
<dbReference type="Proteomes" id="UP000531251">
    <property type="component" value="Unassembled WGS sequence"/>
</dbReference>
<reference evidence="2 3" key="1">
    <citation type="submission" date="2020-03" db="EMBL/GenBank/DDBJ databases">
        <title>Genomic Encyclopedia of Type Strains, Phase IV (KMG-IV): sequencing the most valuable type-strain genomes for metagenomic binning, comparative biology and taxonomic classification.</title>
        <authorList>
            <person name="Goeker M."/>
        </authorList>
    </citation>
    <scope>NUCLEOTIDE SEQUENCE [LARGE SCALE GENOMIC DNA]</scope>
    <source>
        <strain evidence="2 3">DSM 7225</strain>
    </source>
</reference>
<sequence length="254" mass="28093">MPMRGTKADRTRENQRFLKALRRTANVTLAAEAAGQTRKTFQKRRARNPDFASQWDAALAYAQAQLAAGAPSPTPEGEAARTGGGEYSVRASRGRMVQVRRAPKGVLTTEGERRFLAHLAATANVRLSAAATGIGWNAIYARRRRSAAFARAMEAALAEGYERLELALLDNALRSLDPTGEDLGAWCETVDETDPLTCMTPREALLLLGYRRPEIVEGRPHTGFGVPRIPREEALARLSRELDRVERRLRREKG</sequence>
<protein>
    <recommendedName>
        <fullName evidence="4">Terminase small subunit</fullName>
    </recommendedName>
</protein>